<name>A0A6B0UIZ0_IXORI</name>
<protein>
    <submittedName>
        <fullName evidence="2">Putative secreted protein</fullName>
    </submittedName>
</protein>
<keyword evidence="1" id="KW-0732">Signal</keyword>
<dbReference type="EMBL" id="GIFC01007541">
    <property type="protein sequence ID" value="MXU89624.1"/>
    <property type="molecule type" value="Transcribed_RNA"/>
</dbReference>
<dbReference type="AlphaFoldDB" id="A0A6B0UIZ0"/>
<proteinExistence type="predicted"/>
<organism evidence="2">
    <name type="scientific">Ixodes ricinus</name>
    <name type="common">Common tick</name>
    <name type="synonym">Acarus ricinus</name>
    <dbReference type="NCBI Taxonomy" id="34613"/>
    <lineage>
        <taxon>Eukaryota</taxon>
        <taxon>Metazoa</taxon>
        <taxon>Ecdysozoa</taxon>
        <taxon>Arthropoda</taxon>
        <taxon>Chelicerata</taxon>
        <taxon>Arachnida</taxon>
        <taxon>Acari</taxon>
        <taxon>Parasitiformes</taxon>
        <taxon>Ixodida</taxon>
        <taxon>Ixodoidea</taxon>
        <taxon>Ixodidae</taxon>
        <taxon>Ixodinae</taxon>
        <taxon>Ixodes</taxon>
    </lineage>
</organism>
<feature type="chain" id="PRO_5025563236" evidence="1">
    <location>
        <begin position="20"/>
        <end position="109"/>
    </location>
</feature>
<feature type="signal peptide" evidence="1">
    <location>
        <begin position="1"/>
        <end position="19"/>
    </location>
</feature>
<reference evidence="2" key="1">
    <citation type="submission" date="2019-12" db="EMBL/GenBank/DDBJ databases">
        <title>An insight into the sialome of adult female Ixodes ricinus ticks feeding for 6 days.</title>
        <authorList>
            <person name="Perner J."/>
            <person name="Ribeiro J.M.C."/>
        </authorList>
    </citation>
    <scope>NUCLEOTIDE SEQUENCE</scope>
    <source>
        <strain evidence="2">Semi-engorged</strain>
        <tissue evidence="2">Salivary glands</tissue>
    </source>
</reference>
<evidence type="ECO:0000313" key="2">
    <source>
        <dbReference type="EMBL" id="MXU89624.1"/>
    </source>
</evidence>
<evidence type="ECO:0000256" key="1">
    <source>
        <dbReference type="SAM" id="SignalP"/>
    </source>
</evidence>
<accession>A0A6B0UIZ0</accession>
<sequence>MPLLLGIFLLLGLTRLMPSLSTIGTLCAFFLRKVRDGSASGSGWTIHSLASANEIISSRRATDSGPLVSAANRRLLVFPGTEKKSVHVSSKYSSRELPIRLVKCFMLSS</sequence>